<dbReference type="EMBL" id="JRKL02000886">
    <property type="protein sequence ID" value="KAF3967538.1"/>
    <property type="molecule type" value="Genomic_DNA"/>
</dbReference>
<organism evidence="2 3">
    <name type="scientific">Castanea mollissima</name>
    <name type="common">Chinese chestnut</name>
    <dbReference type="NCBI Taxonomy" id="60419"/>
    <lineage>
        <taxon>Eukaryota</taxon>
        <taxon>Viridiplantae</taxon>
        <taxon>Streptophyta</taxon>
        <taxon>Embryophyta</taxon>
        <taxon>Tracheophyta</taxon>
        <taxon>Spermatophyta</taxon>
        <taxon>Magnoliopsida</taxon>
        <taxon>eudicotyledons</taxon>
        <taxon>Gunneridae</taxon>
        <taxon>Pentapetalae</taxon>
        <taxon>rosids</taxon>
        <taxon>fabids</taxon>
        <taxon>Fagales</taxon>
        <taxon>Fagaceae</taxon>
        <taxon>Castanea</taxon>
    </lineage>
</organism>
<proteinExistence type="predicted"/>
<evidence type="ECO:0000256" key="1">
    <source>
        <dbReference type="SAM" id="MobiDB-lite"/>
    </source>
</evidence>
<reference evidence="2" key="1">
    <citation type="submission" date="2020-03" db="EMBL/GenBank/DDBJ databases">
        <title>Castanea mollissima Vanexum genome sequencing.</title>
        <authorList>
            <person name="Staton M."/>
        </authorList>
    </citation>
    <scope>NUCLEOTIDE SEQUENCE</scope>
    <source>
        <tissue evidence="2">Leaf</tissue>
    </source>
</reference>
<dbReference type="AlphaFoldDB" id="A0A8J4RRM4"/>
<feature type="region of interest" description="Disordered" evidence="1">
    <location>
        <begin position="1"/>
        <end position="81"/>
    </location>
</feature>
<accession>A0A8J4RRM4</accession>
<evidence type="ECO:0000313" key="2">
    <source>
        <dbReference type="EMBL" id="KAF3967538.1"/>
    </source>
</evidence>
<name>A0A8J4RRM4_9ROSI</name>
<gene>
    <name evidence="2" type="ORF">CMV_008474</name>
</gene>
<dbReference type="OrthoDB" id="10475243at2759"/>
<feature type="compositionally biased region" description="Polar residues" evidence="1">
    <location>
        <begin position="1"/>
        <end position="11"/>
    </location>
</feature>
<protein>
    <submittedName>
        <fullName evidence="2">Uncharacterized protein</fullName>
    </submittedName>
</protein>
<comment type="caution">
    <text evidence="2">The sequence shown here is derived from an EMBL/GenBank/DDBJ whole genome shotgun (WGS) entry which is preliminary data.</text>
</comment>
<evidence type="ECO:0000313" key="3">
    <source>
        <dbReference type="Proteomes" id="UP000737018"/>
    </source>
</evidence>
<sequence length="81" mass="8359">MEEGVTSTLTTHRPAANPDAGSNMNETTEIPEGQDLEAGQGTTNVQKDKGKPPLPPNAELVNDAATSELGMSTPTPIDVDG</sequence>
<keyword evidence="3" id="KW-1185">Reference proteome</keyword>
<dbReference type="Proteomes" id="UP000737018">
    <property type="component" value="Unassembled WGS sequence"/>
</dbReference>